<comment type="caution">
    <text evidence="2">The sequence shown here is derived from an EMBL/GenBank/DDBJ whole genome shotgun (WGS) entry which is preliminary data.</text>
</comment>
<keyword evidence="3" id="KW-1185">Reference proteome</keyword>
<dbReference type="OrthoDB" id="5782056at2"/>
<reference evidence="2 3" key="1">
    <citation type="journal article" date="2014" name="Genome Announc.">
        <title>Draft Genome Sequences of Three Alkaliphilic Bacillus Strains, Bacillus wakoensis JCM 9140T, Bacillus akibai JCM 9157T, and Bacillus hemicellulosilyticus JCM 9152T.</title>
        <authorList>
            <person name="Yuki M."/>
            <person name="Oshima K."/>
            <person name="Suda W."/>
            <person name="Oshida Y."/>
            <person name="Kitamura K."/>
            <person name="Iida T."/>
            <person name="Hattori M."/>
            <person name="Ohkuma M."/>
        </authorList>
    </citation>
    <scope>NUCLEOTIDE SEQUENCE [LARGE SCALE GENOMIC DNA]</scope>
    <source>
        <strain evidence="2 3">JCM 9157</strain>
    </source>
</reference>
<evidence type="ECO:0000313" key="2">
    <source>
        <dbReference type="EMBL" id="GAE34750.1"/>
    </source>
</evidence>
<organism evidence="2 3">
    <name type="scientific">Halalkalibacter akibai (strain ATCC 43226 / DSM 21942 / CIP 109018 / JCM 9157 / 1139)</name>
    <name type="common">Bacillus akibai</name>
    <dbReference type="NCBI Taxonomy" id="1236973"/>
    <lineage>
        <taxon>Bacteria</taxon>
        <taxon>Bacillati</taxon>
        <taxon>Bacillota</taxon>
        <taxon>Bacilli</taxon>
        <taxon>Bacillales</taxon>
        <taxon>Bacillaceae</taxon>
        <taxon>Halalkalibacter</taxon>
    </lineage>
</organism>
<protein>
    <recommendedName>
        <fullName evidence="1">NERD domain-containing protein</fullName>
    </recommendedName>
</protein>
<dbReference type="Pfam" id="PF08378">
    <property type="entry name" value="NERD"/>
    <property type="match status" value="1"/>
</dbReference>
<dbReference type="PROSITE" id="PS50965">
    <property type="entry name" value="NERD"/>
    <property type="match status" value="1"/>
</dbReference>
<dbReference type="eggNOG" id="COG0551">
    <property type="taxonomic scope" value="Bacteria"/>
</dbReference>
<gene>
    <name evidence="2" type="ORF">JCM9157_1827</name>
</gene>
<sequence length="230" mass="26925">MEIILFLIVLAAIIIGPKYKQFRDSEYEVASGNTFFKTLLDKGNYGEYLTYLSLKKQTGYHRIMTNLYIPKQDGTTTEIDVLFITESGLFVLESKNYSGWIFGDEKHKNWTQMLPNRKKYSFFNPIWQNKAHINALKLKVGVSDDRLYKSYIIFSERCQLKKITVTSPEIKVIKRDQLQQMLQNELAQPDKVLTPILIEQIFAKLKKYSCVDDVIKRVHIDEVKRKSKRA</sequence>
<proteinExistence type="predicted"/>
<feature type="domain" description="NERD" evidence="1">
    <location>
        <begin position="42"/>
        <end position="159"/>
    </location>
</feature>
<evidence type="ECO:0000313" key="3">
    <source>
        <dbReference type="Proteomes" id="UP000018896"/>
    </source>
</evidence>
<dbReference type="STRING" id="1236973.JCM9157_1827"/>
<dbReference type="AlphaFoldDB" id="W4QRL6"/>
<dbReference type="RefSeq" id="WP_035663786.1">
    <property type="nucleotide sequence ID" value="NZ_BAUV01000010.1"/>
</dbReference>
<dbReference type="EMBL" id="BAUV01000010">
    <property type="protein sequence ID" value="GAE34750.1"/>
    <property type="molecule type" value="Genomic_DNA"/>
</dbReference>
<dbReference type="Proteomes" id="UP000018896">
    <property type="component" value="Unassembled WGS sequence"/>
</dbReference>
<name>W4QRL6_HALA3</name>
<dbReference type="InterPro" id="IPR011528">
    <property type="entry name" value="NERD"/>
</dbReference>
<evidence type="ECO:0000259" key="1">
    <source>
        <dbReference type="PROSITE" id="PS50965"/>
    </source>
</evidence>
<accession>W4QRL6</accession>